<dbReference type="AlphaFoldDB" id="A0AAD6VCW2"/>
<gene>
    <name evidence="1" type="ORF">GGX14DRAFT_567586</name>
</gene>
<evidence type="ECO:0000313" key="1">
    <source>
        <dbReference type="EMBL" id="KAJ7207640.1"/>
    </source>
</evidence>
<accession>A0AAD6VCW2</accession>
<comment type="caution">
    <text evidence="1">The sequence shown here is derived from an EMBL/GenBank/DDBJ whole genome shotgun (WGS) entry which is preliminary data.</text>
</comment>
<keyword evidence="2" id="KW-1185">Reference proteome</keyword>
<dbReference type="EMBL" id="JARJCW010000036">
    <property type="protein sequence ID" value="KAJ7207640.1"/>
    <property type="molecule type" value="Genomic_DNA"/>
</dbReference>
<sequence>MANVGHTSVKRHECAATALARSVIGRQFKTVVQTGAFHVHNLTTKDQFVAWKAVGELSALLWVIEFRNPAEYVQDLKVAAANVLDIVGVIDPSKILTKIKYHIVSHTPDDAVQMGPLVGVATEGFKSYHAVFRNCSIFSNHLAPSRDIALQLGRQESLKHRLTGGKWQSIKSGEWHGAGLPGVRCFIEKHPILQRLVGWTPEKVLTHGTRETKLVPLKRGVKERPIQLLETTIAARALNYGEYEPKSVWKKCSSVVSESLEQCSIDSWVFAQSDVNADAVDSGRICEILVNVLAWYIRYVSA</sequence>
<proteinExistence type="predicted"/>
<protein>
    <submittedName>
        <fullName evidence="1">Uncharacterized protein</fullName>
    </submittedName>
</protein>
<name>A0AAD6VCW2_9AGAR</name>
<reference evidence="1" key="1">
    <citation type="submission" date="2023-03" db="EMBL/GenBank/DDBJ databases">
        <title>Massive genome expansion in bonnet fungi (Mycena s.s.) driven by repeated elements and novel gene families across ecological guilds.</title>
        <authorList>
            <consortium name="Lawrence Berkeley National Laboratory"/>
            <person name="Harder C.B."/>
            <person name="Miyauchi S."/>
            <person name="Viragh M."/>
            <person name="Kuo A."/>
            <person name="Thoen E."/>
            <person name="Andreopoulos B."/>
            <person name="Lu D."/>
            <person name="Skrede I."/>
            <person name="Drula E."/>
            <person name="Henrissat B."/>
            <person name="Morin E."/>
            <person name="Kohler A."/>
            <person name="Barry K."/>
            <person name="LaButti K."/>
            <person name="Morin E."/>
            <person name="Salamov A."/>
            <person name="Lipzen A."/>
            <person name="Mereny Z."/>
            <person name="Hegedus B."/>
            <person name="Baldrian P."/>
            <person name="Stursova M."/>
            <person name="Weitz H."/>
            <person name="Taylor A."/>
            <person name="Grigoriev I.V."/>
            <person name="Nagy L.G."/>
            <person name="Martin F."/>
            <person name="Kauserud H."/>
        </authorList>
    </citation>
    <scope>NUCLEOTIDE SEQUENCE</scope>
    <source>
        <strain evidence="1">9144</strain>
    </source>
</reference>
<organism evidence="1 2">
    <name type="scientific">Mycena pura</name>
    <dbReference type="NCBI Taxonomy" id="153505"/>
    <lineage>
        <taxon>Eukaryota</taxon>
        <taxon>Fungi</taxon>
        <taxon>Dikarya</taxon>
        <taxon>Basidiomycota</taxon>
        <taxon>Agaricomycotina</taxon>
        <taxon>Agaricomycetes</taxon>
        <taxon>Agaricomycetidae</taxon>
        <taxon>Agaricales</taxon>
        <taxon>Marasmiineae</taxon>
        <taxon>Mycenaceae</taxon>
        <taxon>Mycena</taxon>
    </lineage>
</organism>
<evidence type="ECO:0000313" key="2">
    <source>
        <dbReference type="Proteomes" id="UP001219525"/>
    </source>
</evidence>
<dbReference type="Proteomes" id="UP001219525">
    <property type="component" value="Unassembled WGS sequence"/>
</dbReference>